<evidence type="ECO:0000313" key="4">
    <source>
        <dbReference type="EMBL" id="TCC01934.1"/>
    </source>
</evidence>
<name>A0A4R0GYN0_9ACTN</name>
<keyword evidence="2" id="KW-0804">Transcription</keyword>
<gene>
    <name evidence="4" type="ORF">E0H45_41445</name>
</gene>
<reference evidence="4 5" key="1">
    <citation type="submission" date="2019-02" db="EMBL/GenBank/DDBJ databases">
        <title>Kribbella capetownensis sp. nov. and Kribbella speibonae sp. nov., isolated from soil.</title>
        <authorList>
            <person name="Curtis S.M."/>
            <person name="Norton I."/>
            <person name="Everest G.J."/>
            <person name="Meyers P.R."/>
        </authorList>
    </citation>
    <scope>NUCLEOTIDE SEQUENCE [LARGE SCALE GENOMIC DNA]</scope>
    <source>
        <strain evidence="4 5">KCTC 29219</strain>
    </source>
</reference>
<comment type="caution">
    <text evidence="4">The sequence shown here is derived from an EMBL/GenBank/DDBJ whole genome shotgun (WGS) entry which is preliminary data.</text>
</comment>
<organism evidence="4 5">
    <name type="scientific">Kribbella soli</name>
    <dbReference type="NCBI Taxonomy" id="1124743"/>
    <lineage>
        <taxon>Bacteria</taxon>
        <taxon>Bacillati</taxon>
        <taxon>Actinomycetota</taxon>
        <taxon>Actinomycetes</taxon>
        <taxon>Propionibacteriales</taxon>
        <taxon>Kribbellaceae</taxon>
        <taxon>Kribbella</taxon>
    </lineage>
</organism>
<dbReference type="EMBL" id="SJJZ01000006">
    <property type="protein sequence ID" value="TCC01934.1"/>
    <property type="molecule type" value="Genomic_DNA"/>
</dbReference>
<dbReference type="SMART" id="SM01012">
    <property type="entry name" value="ANTAR"/>
    <property type="match status" value="1"/>
</dbReference>
<protein>
    <submittedName>
        <fullName evidence="4">ANTAR domain-containing protein</fullName>
    </submittedName>
</protein>
<dbReference type="Pfam" id="PF03861">
    <property type="entry name" value="ANTAR"/>
    <property type="match status" value="1"/>
</dbReference>
<dbReference type="AlphaFoldDB" id="A0A4R0GYN0"/>
<dbReference type="GO" id="GO:0003723">
    <property type="term" value="F:RNA binding"/>
    <property type="evidence" value="ECO:0007669"/>
    <property type="project" value="InterPro"/>
</dbReference>
<sequence>MSSSRVRQILAEVMAEVGDGLPEQLCRACAVAVPVSGVGLALMTSTGHGGTITATDRRASMMEDLQATLGEGPCLDASNDGQPVLQSDLAATGPARWPGFAAAALDAGVAAVFAFPLQVGAIRLGVLDLYRDTTGSLDRPQLAEALAFAEAATTILLSLQDKATPGEPLHPQLAEAVESRREIHQATGMVSVQAGVGLTDALLRLRAHAFSSERSLIEVAKDVVDRRLRFQPEDDHHE</sequence>
<keyword evidence="5" id="KW-1185">Reference proteome</keyword>
<dbReference type="InterPro" id="IPR012074">
    <property type="entry name" value="GAF_ANTAR"/>
</dbReference>
<keyword evidence="1" id="KW-0805">Transcription regulation</keyword>
<dbReference type="OrthoDB" id="7466251at2"/>
<evidence type="ECO:0000259" key="3">
    <source>
        <dbReference type="PROSITE" id="PS50921"/>
    </source>
</evidence>
<dbReference type="Gene3D" id="3.30.450.40">
    <property type="match status" value="1"/>
</dbReference>
<dbReference type="InterPro" id="IPR036388">
    <property type="entry name" value="WH-like_DNA-bd_sf"/>
</dbReference>
<dbReference type="PIRSF" id="PIRSF036625">
    <property type="entry name" value="GAF_ANTAR"/>
    <property type="match status" value="1"/>
</dbReference>
<dbReference type="Gene3D" id="1.10.10.10">
    <property type="entry name" value="Winged helix-like DNA-binding domain superfamily/Winged helix DNA-binding domain"/>
    <property type="match status" value="1"/>
</dbReference>
<dbReference type="PROSITE" id="PS50921">
    <property type="entry name" value="ANTAR"/>
    <property type="match status" value="1"/>
</dbReference>
<accession>A0A4R0GYN0</accession>
<dbReference type="Proteomes" id="UP000292346">
    <property type="component" value="Unassembled WGS sequence"/>
</dbReference>
<evidence type="ECO:0000313" key="5">
    <source>
        <dbReference type="Proteomes" id="UP000292346"/>
    </source>
</evidence>
<dbReference type="SUPFAM" id="SSF55781">
    <property type="entry name" value="GAF domain-like"/>
    <property type="match status" value="1"/>
</dbReference>
<feature type="domain" description="ANTAR" evidence="3">
    <location>
        <begin position="163"/>
        <end position="224"/>
    </location>
</feature>
<evidence type="ECO:0000256" key="1">
    <source>
        <dbReference type="ARBA" id="ARBA00023015"/>
    </source>
</evidence>
<dbReference type="InterPro" id="IPR005561">
    <property type="entry name" value="ANTAR"/>
</dbReference>
<proteinExistence type="predicted"/>
<evidence type="ECO:0000256" key="2">
    <source>
        <dbReference type="ARBA" id="ARBA00023163"/>
    </source>
</evidence>
<dbReference type="InterPro" id="IPR029016">
    <property type="entry name" value="GAF-like_dom_sf"/>
</dbReference>